<dbReference type="AlphaFoldDB" id="A0A5C4W983"/>
<dbReference type="RefSeq" id="WP_139621847.1">
    <property type="nucleotide sequence ID" value="NZ_VDMP01000018.1"/>
</dbReference>
<feature type="domain" description="Glycosyltransferase subfamily 4-like N-terminal" evidence="4">
    <location>
        <begin position="21"/>
        <end position="181"/>
    </location>
</feature>
<dbReference type="Pfam" id="PF13439">
    <property type="entry name" value="Glyco_transf_4"/>
    <property type="match status" value="1"/>
</dbReference>
<dbReference type="Gene3D" id="3.40.50.2000">
    <property type="entry name" value="Glycogen Phosphorylase B"/>
    <property type="match status" value="2"/>
</dbReference>
<evidence type="ECO:0000256" key="3">
    <source>
        <dbReference type="SAM" id="Phobius"/>
    </source>
</evidence>
<dbReference type="InterPro" id="IPR028098">
    <property type="entry name" value="Glyco_trans_4-like_N"/>
</dbReference>
<keyword evidence="3" id="KW-0472">Membrane</keyword>
<keyword evidence="6" id="KW-1185">Reference proteome</keyword>
<gene>
    <name evidence="5" type="ORF">FHP29_05520</name>
</gene>
<accession>A0A5C4W983</accession>
<sequence length="359" mass="38476">MTNERRTPVTVLHLIGSLDRGGAESVALDLVRAIPSDQVRQTYLCLAGYEGLLAPRFRDAGAEVLAVRGPRIQMVWDVWIICRRIRPDTVVSHVSLASGLLLLLAMVAGVRHRIARMHSEGDGRHSRLRHLYRAAMRALLLAVSSRILAVSPAAADFACFGVPQVLRRRVEVIPNGVDVSRFRPNFPGPKLGPVVLHVGRNDPAKNRGAIPRIAAATNELEPCEFWIVGGGPMDDLGENNLDALRILGPRDDVPALMQQANVLLLPSVREGLPGVVLEALASGLPVVASDLPGIRWLGGLLPGVTLVPADAAAATWAAAVVAVAHLSVGERARLAEAVVSSPFTLEASVEVWLDIWAAR</sequence>
<proteinExistence type="predicted"/>
<evidence type="ECO:0000313" key="5">
    <source>
        <dbReference type="EMBL" id="TNM44166.1"/>
    </source>
</evidence>
<keyword evidence="2 5" id="KW-0808">Transferase</keyword>
<dbReference type="OrthoDB" id="8555507at2"/>
<dbReference type="EMBL" id="VDMP01000018">
    <property type="protein sequence ID" value="TNM44166.1"/>
    <property type="molecule type" value="Genomic_DNA"/>
</dbReference>
<organism evidence="5 6">
    <name type="scientific">Nocardioides albidus</name>
    <dbReference type="NCBI Taxonomy" id="1517589"/>
    <lineage>
        <taxon>Bacteria</taxon>
        <taxon>Bacillati</taxon>
        <taxon>Actinomycetota</taxon>
        <taxon>Actinomycetes</taxon>
        <taxon>Propionibacteriales</taxon>
        <taxon>Nocardioidaceae</taxon>
        <taxon>Nocardioides</taxon>
    </lineage>
</organism>
<feature type="transmembrane region" description="Helical" evidence="3">
    <location>
        <begin position="90"/>
        <end position="110"/>
    </location>
</feature>
<keyword evidence="3" id="KW-0812">Transmembrane</keyword>
<evidence type="ECO:0000256" key="1">
    <source>
        <dbReference type="ARBA" id="ARBA00022676"/>
    </source>
</evidence>
<dbReference type="GO" id="GO:0016757">
    <property type="term" value="F:glycosyltransferase activity"/>
    <property type="evidence" value="ECO:0007669"/>
    <property type="project" value="UniProtKB-KW"/>
</dbReference>
<keyword evidence="3" id="KW-1133">Transmembrane helix</keyword>
<comment type="caution">
    <text evidence="5">The sequence shown here is derived from an EMBL/GenBank/DDBJ whole genome shotgun (WGS) entry which is preliminary data.</text>
</comment>
<reference evidence="5 6" key="1">
    <citation type="journal article" date="2016" name="Int. J. Syst. Evol. Microbiol.">
        <title>Nocardioides albidus sp. nov., an actinobacterium isolated from garden soil.</title>
        <authorList>
            <person name="Singh H."/>
            <person name="Du J."/>
            <person name="Trinh H."/>
            <person name="Won K."/>
            <person name="Yang J.E."/>
            <person name="Yin C."/>
            <person name="Kook M."/>
            <person name="Yi T.H."/>
        </authorList>
    </citation>
    <scope>NUCLEOTIDE SEQUENCE [LARGE SCALE GENOMIC DNA]</scope>
    <source>
        <strain evidence="5 6">CCTCC AB 2015297</strain>
    </source>
</reference>
<dbReference type="PANTHER" id="PTHR12526">
    <property type="entry name" value="GLYCOSYLTRANSFERASE"/>
    <property type="match status" value="1"/>
</dbReference>
<evidence type="ECO:0000256" key="2">
    <source>
        <dbReference type="ARBA" id="ARBA00022679"/>
    </source>
</evidence>
<dbReference type="PANTHER" id="PTHR12526:SF634">
    <property type="entry name" value="BLL3361 PROTEIN"/>
    <property type="match status" value="1"/>
</dbReference>
<protein>
    <submittedName>
        <fullName evidence="5">Glycosyltransferase</fullName>
    </submittedName>
</protein>
<dbReference type="Pfam" id="PF13692">
    <property type="entry name" value="Glyco_trans_1_4"/>
    <property type="match status" value="1"/>
</dbReference>
<name>A0A5C4W983_9ACTN</name>
<dbReference type="SUPFAM" id="SSF53756">
    <property type="entry name" value="UDP-Glycosyltransferase/glycogen phosphorylase"/>
    <property type="match status" value="1"/>
</dbReference>
<evidence type="ECO:0000313" key="6">
    <source>
        <dbReference type="Proteomes" id="UP000313231"/>
    </source>
</evidence>
<keyword evidence="1" id="KW-0328">Glycosyltransferase</keyword>
<dbReference type="Proteomes" id="UP000313231">
    <property type="component" value="Unassembled WGS sequence"/>
</dbReference>
<evidence type="ECO:0000259" key="4">
    <source>
        <dbReference type="Pfam" id="PF13439"/>
    </source>
</evidence>